<evidence type="ECO:0000256" key="2">
    <source>
        <dbReference type="ARBA" id="ARBA00023315"/>
    </source>
</evidence>
<dbReference type="CDD" id="cd04301">
    <property type="entry name" value="NAT_SF"/>
    <property type="match status" value="1"/>
</dbReference>
<dbReference type="SUPFAM" id="SSF55729">
    <property type="entry name" value="Acyl-CoA N-acyltransferases (Nat)"/>
    <property type="match status" value="1"/>
</dbReference>
<dbReference type="Gene3D" id="3.40.630.30">
    <property type="match status" value="1"/>
</dbReference>
<evidence type="ECO:0000256" key="3">
    <source>
        <dbReference type="ARBA" id="ARBA00038502"/>
    </source>
</evidence>
<keyword evidence="1" id="KW-0808">Transferase</keyword>
<feature type="domain" description="N-acetyltransferase" evidence="4">
    <location>
        <begin position="10"/>
        <end position="173"/>
    </location>
</feature>
<dbReference type="Proteomes" id="UP001518140">
    <property type="component" value="Unassembled WGS sequence"/>
</dbReference>
<comment type="similarity">
    <text evidence="3">Belongs to the acetyltransferase family. RimJ subfamily.</text>
</comment>
<name>A0ABX0E4X9_9ACTN</name>
<sequence>MTPANRQDTVRLRAFTEGDLSFLDRLCTDPDALGEFEWPGFGDPRARRKRWESDGYISAESAAVAIVRADDTVIGIASWKRGGFPLGVTYEIGAAVLPEHRGQGVGTAAQKQLVDYLLDHTTANRIEALTNGGNFGEQKVLERVGFRKEAVMRGRSFQHGEYVDVLVYGLLRSERRPGTP</sequence>
<dbReference type="PANTHER" id="PTHR43792:SF8">
    <property type="entry name" value="[RIBOSOMAL PROTEIN US5]-ALANINE N-ACETYLTRANSFERASE"/>
    <property type="match status" value="1"/>
</dbReference>
<reference evidence="5 6" key="1">
    <citation type="submission" date="2020-02" db="EMBL/GenBank/DDBJ databases">
        <title>Whole-genome analyses of novel actinobacteria.</title>
        <authorList>
            <person name="Sahin N."/>
            <person name="Tokatli A."/>
        </authorList>
    </citation>
    <scope>NUCLEOTIDE SEQUENCE [LARGE SCALE GENOMIC DNA]</scope>
    <source>
        <strain evidence="5 6">YC419</strain>
    </source>
</reference>
<evidence type="ECO:0000313" key="6">
    <source>
        <dbReference type="Proteomes" id="UP001518140"/>
    </source>
</evidence>
<evidence type="ECO:0000259" key="4">
    <source>
        <dbReference type="PROSITE" id="PS51186"/>
    </source>
</evidence>
<dbReference type="InterPro" id="IPR016181">
    <property type="entry name" value="Acyl_CoA_acyltransferase"/>
</dbReference>
<keyword evidence="2" id="KW-0012">Acyltransferase</keyword>
<keyword evidence="6" id="KW-1185">Reference proteome</keyword>
<protein>
    <submittedName>
        <fullName evidence="5">GNAT family N-acetyltransferase</fullName>
    </submittedName>
</protein>
<dbReference type="PROSITE" id="PS51186">
    <property type="entry name" value="GNAT"/>
    <property type="match status" value="1"/>
</dbReference>
<dbReference type="InterPro" id="IPR051531">
    <property type="entry name" value="N-acetyltransferase"/>
</dbReference>
<evidence type="ECO:0000313" key="5">
    <source>
        <dbReference type="EMBL" id="NGO47915.1"/>
    </source>
</evidence>
<accession>A0ABX0E4X9</accession>
<dbReference type="EMBL" id="JAAKZX010000212">
    <property type="protein sequence ID" value="NGO47915.1"/>
    <property type="molecule type" value="Genomic_DNA"/>
</dbReference>
<proteinExistence type="inferred from homology"/>
<dbReference type="InterPro" id="IPR000182">
    <property type="entry name" value="GNAT_dom"/>
</dbReference>
<dbReference type="PANTHER" id="PTHR43792">
    <property type="entry name" value="GNAT FAMILY, PUTATIVE (AFU_ORTHOLOGUE AFUA_3G00765)-RELATED-RELATED"/>
    <property type="match status" value="1"/>
</dbReference>
<gene>
    <name evidence="5" type="ORF">G6048_39515</name>
</gene>
<comment type="caution">
    <text evidence="5">The sequence shown here is derived from an EMBL/GenBank/DDBJ whole genome shotgun (WGS) entry which is preliminary data.</text>
</comment>
<evidence type="ECO:0000256" key="1">
    <source>
        <dbReference type="ARBA" id="ARBA00022679"/>
    </source>
</evidence>
<dbReference type="Pfam" id="PF13302">
    <property type="entry name" value="Acetyltransf_3"/>
    <property type="match status" value="1"/>
</dbReference>
<dbReference type="RefSeq" id="WP_165344422.1">
    <property type="nucleotide sequence ID" value="NZ_JAAKZX010000212.1"/>
</dbReference>
<organism evidence="5 6">
    <name type="scientific">Streptomyces ureilyticus</name>
    <dbReference type="NCBI Taxonomy" id="1775131"/>
    <lineage>
        <taxon>Bacteria</taxon>
        <taxon>Bacillati</taxon>
        <taxon>Actinomycetota</taxon>
        <taxon>Actinomycetes</taxon>
        <taxon>Kitasatosporales</taxon>
        <taxon>Streptomycetaceae</taxon>
        <taxon>Streptomyces</taxon>
    </lineage>
</organism>